<comment type="subcellular location">
    <subcellularLocation>
        <location evidence="3">Cytoplasm</location>
    </subcellularLocation>
    <text evidence="3">The tmRNA-SmpB complex associates with stalled 70S ribosomes.</text>
</comment>
<dbReference type="CDD" id="cd09294">
    <property type="entry name" value="SmpB"/>
    <property type="match status" value="1"/>
</dbReference>
<dbReference type="Gene3D" id="2.40.280.10">
    <property type="match status" value="1"/>
</dbReference>
<dbReference type="PANTHER" id="PTHR30308:SF2">
    <property type="entry name" value="SSRA-BINDING PROTEIN"/>
    <property type="match status" value="1"/>
</dbReference>
<keyword evidence="5" id="KW-1185">Reference proteome</keyword>
<protein>
    <recommendedName>
        <fullName evidence="3">SsrA-binding protein</fullName>
    </recommendedName>
    <alternativeName>
        <fullName evidence="3">Small protein B</fullName>
    </alternativeName>
</protein>
<keyword evidence="1 3" id="KW-0963">Cytoplasm</keyword>
<keyword evidence="2 3" id="KW-0694">RNA-binding</keyword>
<dbReference type="STRING" id="1121291.SAMN02745134_02049"/>
<dbReference type="GO" id="GO:0070929">
    <property type="term" value="P:trans-translation"/>
    <property type="evidence" value="ECO:0007669"/>
    <property type="project" value="UniProtKB-UniRule"/>
</dbReference>
<dbReference type="AlphaFoldDB" id="A0A1W1XJG5"/>
<dbReference type="Proteomes" id="UP000192468">
    <property type="component" value="Unassembled WGS sequence"/>
</dbReference>
<dbReference type="InterPro" id="IPR000037">
    <property type="entry name" value="SsrA-bd_prot"/>
</dbReference>
<evidence type="ECO:0000256" key="3">
    <source>
        <dbReference type="HAMAP-Rule" id="MF_00023"/>
    </source>
</evidence>
<gene>
    <name evidence="3" type="primary">smpB</name>
    <name evidence="4" type="ORF">SAMN02745134_02049</name>
</gene>
<comment type="similarity">
    <text evidence="3">Belongs to the SmpB family.</text>
</comment>
<sequence length="177" mass="20792">MKSIYDKIIYQNRAEKWVLYMAKKVTTNKTLAENRKARHDYFIEESIECGIELVGTEVKSIRAGKANLKDSYAEIRNNEIFICNMHVSPYEAGNIFNRDPLRRRKLLLHKAEIKRFEAYTAQQGYTLVPLSVYLKNGRVKVQLSVAKGKKDYDKRDVMLEKAAKRDIERQMKERSRN</sequence>
<comment type="function">
    <text evidence="3">Required for rescue of stalled ribosomes mediated by trans-translation. Binds to transfer-messenger RNA (tmRNA), required for stable association of tmRNA with ribosomes. tmRNA and SmpB together mimic tRNA shape, replacing the anticodon stem-loop with SmpB. tmRNA is encoded by the ssrA gene; the 2 termini fold to resemble tRNA(Ala) and it encodes a 'tag peptide', a short internal open reading frame. During trans-translation Ala-aminoacylated tmRNA acts like a tRNA, entering the A-site of stalled ribosomes, displacing the stalled mRNA. The ribosome then switches to translate the ORF on the tmRNA; the nascent peptide is terminated with the 'tag peptide' encoded by the tmRNA and targeted for degradation. The ribosome is freed to recommence translation, which seems to be the essential function of trans-translation.</text>
</comment>
<name>A0A1W1XJG5_9CLOT</name>
<evidence type="ECO:0000256" key="2">
    <source>
        <dbReference type="ARBA" id="ARBA00022884"/>
    </source>
</evidence>
<organism evidence="4 5">
    <name type="scientific">Clostridium acidisoli DSM 12555</name>
    <dbReference type="NCBI Taxonomy" id="1121291"/>
    <lineage>
        <taxon>Bacteria</taxon>
        <taxon>Bacillati</taxon>
        <taxon>Bacillota</taxon>
        <taxon>Clostridia</taxon>
        <taxon>Eubacteriales</taxon>
        <taxon>Clostridiaceae</taxon>
        <taxon>Clostridium</taxon>
    </lineage>
</organism>
<evidence type="ECO:0000313" key="4">
    <source>
        <dbReference type="EMBL" id="SMC23962.1"/>
    </source>
</evidence>
<dbReference type="Pfam" id="PF01668">
    <property type="entry name" value="SmpB"/>
    <property type="match status" value="1"/>
</dbReference>
<dbReference type="InterPro" id="IPR023620">
    <property type="entry name" value="SmpB"/>
</dbReference>
<dbReference type="PANTHER" id="PTHR30308">
    <property type="entry name" value="TMRNA-BINDING COMPONENT OF TRANS-TRANSLATION TAGGING COMPLEX"/>
    <property type="match status" value="1"/>
</dbReference>
<proteinExistence type="inferred from homology"/>
<dbReference type="InterPro" id="IPR020081">
    <property type="entry name" value="SsrA-bd_prot_CS"/>
</dbReference>
<dbReference type="PROSITE" id="PS01317">
    <property type="entry name" value="SSRP"/>
    <property type="match status" value="1"/>
</dbReference>
<dbReference type="SUPFAM" id="SSF74982">
    <property type="entry name" value="Small protein B (SmpB)"/>
    <property type="match status" value="1"/>
</dbReference>
<evidence type="ECO:0000313" key="5">
    <source>
        <dbReference type="Proteomes" id="UP000192468"/>
    </source>
</evidence>
<dbReference type="EMBL" id="FWXH01000006">
    <property type="protein sequence ID" value="SMC23962.1"/>
    <property type="molecule type" value="Genomic_DNA"/>
</dbReference>
<reference evidence="4 5" key="1">
    <citation type="submission" date="2017-04" db="EMBL/GenBank/DDBJ databases">
        <authorList>
            <person name="Afonso C.L."/>
            <person name="Miller P.J."/>
            <person name="Scott M.A."/>
            <person name="Spackman E."/>
            <person name="Goraichik I."/>
            <person name="Dimitrov K.M."/>
            <person name="Suarez D.L."/>
            <person name="Swayne D.E."/>
        </authorList>
    </citation>
    <scope>NUCLEOTIDE SEQUENCE [LARGE SCALE GENOMIC DNA]</scope>
    <source>
        <strain evidence="4 5">DSM 12555</strain>
    </source>
</reference>
<evidence type="ECO:0000256" key="1">
    <source>
        <dbReference type="ARBA" id="ARBA00022490"/>
    </source>
</evidence>
<dbReference type="NCBIfam" id="NF003843">
    <property type="entry name" value="PRK05422.1"/>
    <property type="match status" value="1"/>
</dbReference>
<dbReference type="GO" id="GO:0070930">
    <property type="term" value="P:trans-translation-dependent protein tagging"/>
    <property type="evidence" value="ECO:0007669"/>
    <property type="project" value="TreeGrafter"/>
</dbReference>
<dbReference type="NCBIfam" id="TIGR00086">
    <property type="entry name" value="smpB"/>
    <property type="match status" value="1"/>
</dbReference>
<dbReference type="GO" id="GO:0005829">
    <property type="term" value="C:cytosol"/>
    <property type="evidence" value="ECO:0007669"/>
    <property type="project" value="TreeGrafter"/>
</dbReference>
<dbReference type="HAMAP" id="MF_00023">
    <property type="entry name" value="SmpB"/>
    <property type="match status" value="1"/>
</dbReference>
<dbReference type="GO" id="GO:0003723">
    <property type="term" value="F:RNA binding"/>
    <property type="evidence" value="ECO:0007669"/>
    <property type="project" value="UniProtKB-UniRule"/>
</dbReference>
<accession>A0A1W1XJG5</accession>